<dbReference type="Gene3D" id="3.30.710.10">
    <property type="entry name" value="Potassium Channel Kv1.1, Chain A"/>
    <property type="match status" value="1"/>
</dbReference>
<dbReference type="Pfam" id="PF00651">
    <property type="entry name" value="BTB"/>
    <property type="match status" value="1"/>
</dbReference>
<dbReference type="AlphaFoldDB" id="A0A1D1V4H8"/>
<dbReference type="EMBL" id="BDGG01000003">
    <property type="protein sequence ID" value="GAU96621.1"/>
    <property type="molecule type" value="Genomic_DNA"/>
</dbReference>
<sequence>MFECPTGRDFIFGSSDGPERPVHKVRLVISSSIFSWMLEPNVAECQRGRCVLKEVSTKTLDALFAILYMHYFGLENLKEEARALLEAAVKYEMVDLKKHREETLIADRRWTT</sequence>
<accession>A0A1D1V4H8</accession>
<dbReference type="Proteomes" id="UP000186922">
    <property type="component" value="Unassembled WGS sequence"/>
</dbReference>
<dbReference type="InterPro" id="IPR011333">
    <property type="entry name" value="SKP1/BTB/POZ_sf"/>
</dbReference>
<proteinExistence type="predicted"/>
<dbReference type="PROSITE" id="PS50097">
    <property type="entry name" value="BTB"/>
    <property type="match status" value="1"/>
</dbReference>
<organism evidence="2 3">
    <name type="scientific">Ramazzottius varieornatus</name>
    <name type="common">Water bear</name>
    <name type="synonym">Tardigrade</name>
    <dbReference type="NCBI Taxonomy" id="947166"/>
    <lineage>
        <taxon>Eukaryota</taxon>
        <taxon>Metazoa</taxon>
        <taxon>Ecdysozoa</taxon>
        <taxon>Tardigrada</taxon>
        <taxon>Eutardigrada</taxon>
        <taxon>Parachela</taxon>
        <taxon>Hypsibioidea</taxon>
        <taxon>Ramazzottiidae</taxon>
        <taxon>Ramazzottius</taxon>
    </lineage>
</organism>
<name>A0A1D1V4H8_RAMVA</name>
<keyword evidence="3" id="KW-1185">Reference proteome</keyword>
<evidence type="ECO:0000259" key="1">
    <source>
        <dbReference type="PROSITE" id="PS50097"/>
    </source>
</evidence>
<evidence type="ECO:0000313" key="2">
    <source>
        <dbReference type="EMBL" id="GAU96621.1"/>
    </source>
</evidence>
<feature type="domain" description="BTB" evidence="1">
    <location>
        <begin position="8"/>
        <end position="76"/>
    </location>
</feature>
<dbReference type="InterPro" id="IPR000210">
    <property type="entry name" value="BTB/POZ_dom"/>
</dbReference>
<protein>
    <recommendedName>
        <fullName evidence="1">BTB domain-containing protein</fullName>
    </recommendedName>
</protein>
<dbReference type="SUPFAM" id="SSF54695">
    <property type="entry name" value="POZ domain"/>
    <property type="match status" value="1"/>
</dbReference>
<comment type="caution">
    <text evidence="2">The sequence shown here is derived from an EMBL/GenBank/DDBJ whole genome shotgun (WGS) entry which is preliminary data.</text>
</comment>
<reference evidence="2 3" key="1">
    <citation type="journal article" date="2016" name="Nat. Commun.">
        <title>Extremotolerant tardigrade genome and improved radiotolerance of human cultured cells by tardigrade-unique protein.</title>
        <authorList>
            <person name="Hashimoto T."/>
            <person name="Horikawa D.D."/>
            <person name="Saito Y."/>
            <person name="Kuwahara H."/>
            <person name="Kozuka-Hata H."/>
            <person name="Shin-I T."/>
            <person name="Minakuchi Y."/>
            <person name="Ohishi K."/>
            <person name="Motoyama A."/>
            <person name="Aizu T."/>
            <person name="Enomoto A."/>
            <person name="Kondo K."/>
            <person name="Tanaka S."/>
            <person name="Hara Y."/>
            <person name="Koshikawa S."/>
            <person name="Sagara H."/>
            <person name="Miura T."/>
            <person name="Yokobori S."/>
            <person name="Miyagawa K."/>
            <person name="Suzuki Y."/>
            <person name="Kubo T."/>
            <person name="Oyama M."/>
            <person name="Kohara Y."/>
            <person name="Fujiyama A."/>
            <person name="Arakawa K."/>
            <person name="Katayama T."/>
            <person name="Toyoda A."/>
            <person name="Kunieda T."/>
        </authorList>
    </citation>
    <scope>NUCLEOTIDE SEQUENCE [LARGE SCALE GENOMIC DNA]</scope>
    <source>
        <strain evidence="2 3">YOKOZUNA-1</strain>
    </source>
</reference>
<evidence type="ECO:0000313" key="3">
    <source>
        <dbReference type="Proteomes" id="UP000186922"/>
    </source>
</evidence>
<gene>
    <name evidence="2" type="primary">RvY_08044-1</name>
    <name evidence="2" type="synonym">RvY_08044.1</name>
    <name evidence="2" type="ORF">RvY_08044</name>
</gene>